<feature type="signal peptide" evidence="9">
    <location>
        <begin position="1"/>
        <end position="23"/>
    </location>
</feature>
<keyword evidence="12" id="KW-1185">Reference proteome</keyword>
<evidence type="ECO:0000256" key="3">
    <source>
        <dbReference type="ARBA" id="ARBA00022729"/>
    </source>
</evidence>
<accession>A0ABX0QDJ8</accession>
<dbReference type="PROSITE" id="PS50059">
    <property type="entry name" value="FKBP_PPIASE"/>
    <property type="match status" value="1"/>
</dbReference>
<feature type="chain" id="PRO_5046325027" description="Peptidyl-prolyl cis-trans isomerase" evidence="9">
    <location>
        <begin position="24"/>
        <end position="259"/>
    </location>
</feature>
<comment type="similarity">
    <text evidence="2 7">Belongs to the FKBP-type PPIase family.</text>
</comment>
<dbReference type="InterPro" id="IPR046357">
    <property type="entry name" value="PPIase_dom_sf"/>
</dbReference>
<evidence type="ECO:0000256" key="8">
    <source>
        <dbReference type="SAM" id="MobiDB-lite"/>
    </source>
</evidence>
<reference evidence="12" key="1">
    <citation type="submission" date="2019-09" db="EMBL/GenBank/DDBJ databases">
        <authorList>
            <person name="Jung D.-H."/>
        </authorList>
    </citation>
    <scope>NUCLEOTIDE SEQUENCE [LARGE SCALE GENOMIC DNA]</scope>
    <source>
        <strain evidence="12">JA-25</strain>
    </source>
</reference>
<dbReference type="Proteomes" id="UP000606008">
    <property type="component" value="Unassembled WGS sequence"/>
</dbReference>
<dbReference type="Pfam" id="PF01346">
    <property type="entry name" value="FKBP_N"/>
    <property type="match status" value="1"/>
</dbReference>
<feature type="region of interest" description="Disordered" evidence="8">
    <location>
        <begin position="26"/>
        <end position="49"/>
    </location>
</feature>
<dbReference type="InterPro" id="IPR036944">
    <property type="entry name" value="PPIase_FKBP_N_sf"/>
</dbReference>
<evidence type="ECO:0000256" key="2">
    <source>
        <dbReference type="ARBA" id="ARBA00006577"/>
    </source>
</evidence>
<comment type="caution">
    <text evidence="11">The sequence shown here is derived from an EMBL/GenBank/DDBJ whole genome shotgun (WGS) entry which is preliminary data.</text>
</comment>
<dbReference type="InterPro" id="IPR008104">
    <property type="entry name" value="INFPOTNTIATR"/>
</dbReference>
<evidence type="ECO:0000256" key="9">
    <source>
        <dbReference type="SAM" id="SignalP"/>
    </source>
</evidence>
<dbReference type="RefSeq" id="WP_166690697.1">
    <property type="nucleotide sequence ID" value="NZ_WAEL01000001.1"/>
</dbReference>
<sequence length="259" mass="27275">MFVSRFVAVGLLSTLFVANNAIAQSKKPATPGKPAARSSAAKSPAGVRKSVLASSRDSLSYSVGYSIAQSMKQQGLTGVNTAVLAKGIEDALKGQSLQLAEPQMQQIMMEYMQKQYAAKNAESSKAAEGNKKIGAAFLAENKSKPGVQTTGSGLQYIVVKEGTGAKPAATDRVKVHYTGTLINGNVFDSSVQRGEPAEFGVTEVIKGWTEVLQLMPVGSKWKVFIPSDIAYGDRGAGADIGPGSTLIFDIELLDIVKTN</sequence>
<dbReference type="SUPFAM" id="SSF54534">
    <property type="entry name" value="FKBP-like"/>
    <property type="match status" value="1"/>
</dbReference>
<dbReference type="Pfam" id="PF00254">
    <property type="entry name" value="FKBP_C"/>
    <property type="match status" value="1"/>
</dbReference>
<feature type="compositionally biased region" description="Low complexity" evidence="8">
    <location>
        <begin position="32"/>
        <end position="46"/>
    </location>
</feature>
<evidence type="ECO:0000313" key="12">
    <source>
        <dbReference type="Proteomes" id="UP000606008"/>
    </source>
</evidence>
<evidence type="ECO:0000313" key="11">
    <source>
        <dbReference type="EMBL" id="NID08908.1"/>
    </source>
</evidence>
<evidence type="ECO:0000256" key="6">
    <source>
        <dbReference type="PROSITE-ProRule" id="PRU00277"/>
    </source>
</evidence>
<comment type="catalytic activity">
    <reaction evidence="1 6 7">
        <text>[protein]-peptidylproline (omega=180) = [protein]-peptidylproline (omega=0)</text>
        <dbReference type="Rhea" id="RHEA:16237"/>
        <dbReference type="Rhea" id="RHEA-COMP:10747"/>
        <dbReference type="Rhea" id="RHEA-COMP:10748"/>
        <dbReference type="ChEBI" id="CHEBI:83833"/>
        <dbReference type="ChEBI" id="CHEBI:83834"/>
        <dbReference type="EC" id="5.2.1.8"/>
    </reaction>
</comment>
<dbReference type="NCBIfam" id="NF008602">
    <property type="entry name" value="PRK11570.1"/>
    <property type="match status" value="1"/>
</dbReference>
<gene>
    <name evidence="11" type="ORF">F7231_01870</name>
</gene>
<evidence type="ECO:0000259" key="10">
    <source>
        <dbReference type="PROSITE" id="PS50059"/>
    </source>
</evidence>
<organism evidence="11 12">
    <name type="scientific">Fibrivirga algicola</name>
    <dbReference type="NCBI Taxonomy" id="2950420"/>
    <lineage>
        <taxon>Bacteria</taxon>
        <taxon>Pseudomonadati</taxon>
        <taxon>Bacteroidota</taxon>
        <taxon>Cytophagia</taxon>
        <taxon>Cytophagales</taxon>
        <taxon>Spirosomataceae</taxon>
        <taxon>Fibrivirga</taxon>
    </lineage>
</organism>
<keyword evidence="3 9" id="KW-0732">Signal</keyword>
<name>A0ABX0QDJ8_9BACT</name>
<proteinExistence type="inferred from homology"/>
<dbReference type="Gene3D" id="1.10.287.460">
    <property type="entry name" value="Peptidyl-prolyl cis-trans isomerase, FKBP-type, N-terminal domain"/>
    <property type="match status" value="1"/>
</dbReference>
<dbReference type="GO" id="GO:0016853">
    <property type="term" value="F:isomerase activity"/>
    <property type="evidence" value="ECO:0007669"/>
    <property type="project" value="UniProtKB-KW"/>
</dbReference>
<dbReference type="InterPro" id="IPR000774">
    <property type="entry name" value="PPIase_FKBP_N"/>
</dbReference>
<evidence type="ECO:0000256" key="1">
    <source>
        <dbReference type="ARBA" id="ARBA00000971"/>
    </source>
</evidence>
<evidence type="ECO:0000256" key="5">
    <source>
        <dbReference type="ARBA" id="ARBA00023235"/>
    </source>
</evidence>
<dbReference type="PRINTS" id="PR01730">
    <property type="entry name" value="INFPOTNTIATR"/>
</dbReference>
<dbReference type="PANTHER" id="PTHR43811">
    <property type="entry name" value="FKBP-TYPE PEPTIDYL-PROLYL CIS-TRANS ISOMERASE FKPA"/>
    <property type="match status" value="1"/>
</dbReference>
<dbReference type="EMBL" id="WAEL01000001">
    <property type="protein sequence ID" value="NID08908.1"/>
    <property type="molecule type" value="Genomic_DNA"/>
</dbReference>
<protein>
    <recommendedName>
        <fullName evidence="7">Peptidyl-prolyl cis-trans isomerase</fullName>
        <ecNumber evidence="7">5.2.1.8</ecNumber>
    </recommendedName>
</protein>
<dbReference type="PANTHER" id="PTHR43811:SF19">
    <property type="entry name" value="39 KDA FK506-BINDING NUCLEAR PROTEIN"/>
    <property type="match status" value="1"/>
</dbReference>
<dbReference type="InterPro" id="IPR001179">
    <property type="entry name" value="PPIase_FKBP_dom"/>
</dbReference>
<evidence type="ECO:0000256" key="4">
    <source>
        <dbReference type="ARBA" id="ARBA00023110"/>
    </source>
</evidence>
<keyword evidence="4 6" id="KW-0697">Rotamase</keyword>
<feature type="domain" description="PPIase FKBP-type" evidence="10">
    <location>
        <begin position="170"/>
        <end position="256"/>
    </location>
</feature>
<evidence type="ECO:0000256" key="7">
    <source>
        <dbReference type="RuleBase" id="RU003915"/>
    </source>
</evidence>
<dbReference type="Gene3D" id="3.10.50.40">
    <property type="match status" value="1"/>
</dbReference>
<dbReference type="EC" id="5.2.1.8" evidence="7"/>
<keyword evidence="5 6" id="KW-0413">Isomerase</keyword>
<reference evidence="12" key="2">
    <citation type="submission" date="2023-07" db="EMBL/GenBank/DDBJ databases">
        <authorList>
            <person name="Jung D.-H."/>
        </authorList>
    </citation>
    <scope>NUCLEOTIDE SEQUENCE [LARGE SCALE GENOMIC DNA]</scope>
    <source>
        <strain evidence="12">JA-25</strain>
    </source>
</reference>